<dbReference type="EC" id="2.2.1.7" evidence="10"/>
<dbReference type="FunFam" id="3.40.50.970:FF:000005">
    <property type="entry name" value="1-deoxy-D-xylulose-5-phosphate synthase"/>
    <property type="match status" value="1"/>
</dbReference>
<dbReference type="GO" id="GO:0000287">
    <property type="term" value="F:magnesium ion binding"/>
    <property type="evidence" value="ECO:0007669"/>
    <property type="project" value="UniProtKB-UniRule"/>
</dbReference>
<dbReference type="PROSITE" id="PS00801">
    <property type="entry name" value="TRANSKETOLASE_1"/>
    <property type="match status" value="1"/>
</dbReference>
<evidence type="ECO:0000256" key="6">
    <source>
        <dbReference type="ARBA" id="ARBA00022842"/>
    </source>
</evidence>
<keyword evidence="13" id="KW-1185">Reference proteome</keyword>
<dbReference type="Pfam" id="PF13292">
    <property type="entry name" value="DXP_synthase_N"/>
    <property type="match status" value="1"/>
</dbReference>
<comment type="catalytic activity">
    <reaction evidence="10">
        <text>D-glyceraldehyde 3-phosphate + pyruvate + H(+) = 1-deoxy-D-xylulose 5-phosphate + CO2</text>
        <dbReference type="Rhea" id="RHEA:12605"/>
        <dbReference type="ChEBI" id="CHEBI:15361"/>
        <dbReference type="ChEBI" id="CHEBI:15378"/>
        <dbReference type="ChEBI" id="CHEBI:16526"/>
        <dbReference type="ChEBI" id="CHEBI:57792"/>
        <dbReference type="ChEBI" id="CHEBI:59776"/>
        <dbReference type="EC" id="2.2.1.7"/>
    </reaction>
</comment>
<gene>
    <name evidence="10" type="primary">dxs</name>
    <name evidence="12" type="ORF">SAMN05216508_101115</name>
</gene>
<dbReference type="Gene3D" id="3.40.50.970">
    <property type="match status" value="2"/>
</dbReference>
<feature type="binding site" evidence="10">
    <location>
        <position position="75"/>
    </location>
    <ligand>
        <name>thiamine diphosphate</name>
        <dbReference type="ChEBI" id="CHEBI:58937"/>
    </ligand>
</feature>
<dbReference type="InterPro" id="IPR049557">
    <property type="entry name" value="Transketolase_CS"/>
</dbReference>
<comment type="subunit">
    <text evidence="3 10">Homodimer.</text>
</comment>
<protein>
    <recommendedName>
        <fullName evidence="10">1-deoxy-D-xylulose-5-phosphate synthase</fullName>
        <ecNumber evidence="10">2.2.1.7</ecNumber>
    </recommendedName>
    <alternativeName>
        <fullName evidence="10">1-deoxyxylulose-5-phosphate synthase</fullName>
        <shortName evidence="10">DXP synthase</shortName>
        <shortName evidence="10">DXPS</shortName>
    </alternativeName>
</protein>
<dbReference type="UniPathway" id="UPA00064">
    <property type="reaction ID" value="UER00091"/>
</dbReference>
<dbReference type="CDD" id="cd07033">
    <property type="entry name" value="TPP_PYR_DXS_TK_like"/>
    <property type="match status" value="1"/>
</dbReference>
<name>A0A1I7EYR8_9FIRM</name>
<dbReference type="AlphaFoldDB" id="A0A1I7EYR8"/>
<dbReference type="InterPro" id="IPR009014">
    <property type="entry name" value="Transketo_C/PFOR_II"/>
</dbReference>
<evidence type="ECO:0000259" key="11">
    <source>
        <dbReference type="SMART" id="SM00861"/>
    </source>
</evidence>
<dbReference type="SUPFAM" id="SSF52922">
    <property type="entry name" value="TK C-terminal domain-like"/>
    <property type="match status" value="1"/>
</dbReference>
<evidence type="ECO:0000256" key="5">
    <source>
        <dbReference type="ARBA" id="ARBA00022723"/>
    </source>
</evidence>
<keyword evidence="7 10" id="KW-0784">Thiamine biosynthesis</keyword>
<dbReference type="PANTHER" id="PTHR43322">
    <property type="entry name" value="1-D-DEOXYXYLULOSE 5-PHOSPHATE SYNTHASE-RELATED"/>
    <property type="match status" value="1"/>
</dbReference>
<keyword evidence="5 10" id="KW-0479">Metal-binding</keyword>
<evidence type="ECO:0000256" key="7">
    <source>
        <dbReference type="ARBA" id="ARBA00022977"/>
    </source>
</evidence>
<evidence type="ECO:0000256" key="3">
    <source>
        <dbReference type="ARBA" id="ARBA00011738"/>
    </source>
</evidence>
<evidence type="ECO:0000256" key="8">
    <source>
        <dbReference type="ARBA" id="ARBA00023052"/>
    </source>
</evidence>
<dbReference type="GO" id="GO:0009228">
    <property type="term" value="P:thiamine biosynthetic process"/>
    <property type="evidence" value="ECO:0007669"/>
    <property type="project" value="UniProtKB-UniRule"/>
</dbReference>
<comment type="cofactor">
    <cofactor evidence="10">
        <name>Mg(2+)</name>
        <dbReference type="ChEBI" id="CHEBI:18420"/>
    </cofactor>
    <text evidence="10">Binds 1 Mg(2+) ion per subunit.</text>
</comment>
<keyword evidence="6 10" id="KW-0460">Magnesium</keyword>
<feature type="domain" description="Transketolase-like pyrimidine-binding" evidence="11">
    <location>
        <begin position="317"/>
        <end position="480"/>
    </location>
</feature>
<dbReference type="PANTHER" id="PTHR43322:SF5">
    <property type="entry name" value="1-DEOXY-D-XYLULOSE-5-PHOSPHATE SYNTHASE, CHLOROPLASTIC"/>
    <property type="match status" value="1"/>
</dbReference>
<evidence type="ECO:0000313" key="12">
    <source>
        <dbReference type="EMBL" id="SFU29055.1"/>
    </source>
</evidence>
<dbReference type="NCBIfam" id="TIGR00204">
    <property type="entry name" value="dxs"/>
    <property type="match status" value="1"/>
</dbReference>
<dbReference type="SMART" id="SM00861">
    <property type="entry name" value="Transket_pyr"/>
    <property type="match status" value="1"/>
</dbReference>
<feature type="binding site" evidence="10">
    <location>
        <begin position="116"/>
        <end position="118"/>
    </location>
    <ligand>
        <name>thiamine diphosphate</name>
        <dbReference type="ChEBI" id="CHEBI:58937"/>
    </ligand>
</feature>
<evidence type="ECO:0000256" key="2">
    <source>
        <dbReference type="ARBA" id="ARBA00011081"/>
    </source>
</evidence>
<feature type="binding site" evidence="10">
    <location>
        <position position="147"/>
    </location>
    <ligand>
        <name>Mg(2+)</name>
        <dbReference type="ChEBI" id="CHEBI:18420"/>
    </ligand>
</feature>
<dbReference type="GO" id="GO:0008661">
    <property type="term" value="F:1-deoxy-D-xylulose-5-phosphate synthase activity"/>
    <property type="evidence" value="ECO:0007669"/>
    <property type="project" value="UniProtKB-UniRule"/>
</dbReference>
<sequence>MMHQKIEDYDFPKDLKKMNRAELELLSYQIRDFLLEKVSVTGGHLASNLGVVELTIALHRVFNSPKDRIIWDVGHQAYVHKILTGRASGFDHLRQTGGMSGFPKASESEHDAFDTGHSSTSISAAAGYAAARDIDCGTEEVVAVIGDGALTGGMVYEAMNNVGASGSHVIIVLNDNGMSISKNIGGVSKHLNKLRTSSRYRSLKKNTKKVISGIPVVGKNLSHTISDTKEWMKYALISGGIMFEELGFTYLGPVDGNDIGEDIQILRQAASVPGPVLVHVVTKKGKGYRNAEQNPDKFHGIGPFDIDTGRPLSAGGTGWSGVFGKTVLSLAERDSGICAITAAMGSATGFGEFSRRFPKRFFDVGIAEAHAVTFSAGLAKAGKKPFAAIYSTFLQRAYDQILEDVCLQDLPVVFGIDRAGIVGADGETHHGVFDLAYLLPMPNMRIFAPADGNDLEAMVEAAASCSHPTAIRYPRGNCRIDPEEHRVYSGGNVRIRSGKDGDLWAVGAMLDTGREVCRILEEQGISLGLVSVKSVKPLDLSLLPRNTKRIYTLEDGVLTGGYGQYMKAHTPAFWQVTGFGWPDRFIEQGAPADLYQKYGLDAAGVAERIREDNRKED</sequence>
<keyword evidence="4 10" id="KW-0808">Transferase</keyword>
<keyword evidence="8 10" id="KW-0786">Thiamine pyrophosphate</keyword>
<evidence type="ECO:0000256" key="10">
    <source>
        <dbReference type="HAMAP-Rule" id="MF_00315"/>
    </source>
</evidence>
<feature type="binding site" evidence="10">
    <location>
        <position position="368"/>
    </location>
    <ligand>
        <name>thiamine diphosphate</name>
        <dbReference type="ChEBI" id="CHEBI:58937"/>
    </ligand>
</feature>
<comment type="similarity">
    <text evidence="2 10">Belongs to the transketolase family. DXPS subfamily.</text>
</comment>
<dbReference type="CDD" id="cd02007">
    <property type="entry name" value="TPP_DXS"/>
    <property type="match status" value="1"/>
</dbReference>
<dbReference type="GO" id="GO:0019288">
    <property type="term" value="P:isopentenyl diphosphate biosynthetic process, methylerythritol 4-phosphate pathway"/>
    <property type="evidence" value="ECO:0007669"/>
    <property type="project" value="TreeGrafter"/>
</dbReference>
<feature type="binding site" evidence="10">
    <location>
        <begin position="148"/>
        <end position="149"/>
    </location>
    <ligand>
        <name>thiamine diphosphate</name>
        <dbReference type="ChEBI" id="CHEBI:58937"/>
    </ligand>
</feature>
<organism evidence="12 13">
    <name type="scientific">Eubacterium pyruvativorans</name>
    <dbReference type="NCBI Taxonomy" id="155865"/>
    <lineage>
        <taxon>Bacteria</taxon>
        <taxon>Bacillati</taxon>
        <taxon>Bacillota</taxon>
        <taxon>Clostridia</taxon>
        <taxon>Eubacteriales</taxon>
        <taxon>Eubacteriaceae</taxon>
        <taxon>Eubacterium</taxon>
    </lineage>
</organism>
<evidence type="ECO:0000256" key="4">
    <source>
        <dbReference type="ARBA" id="ARBA00022679"/>
    </source>
</evidence>
<dbReference type="Gene3D" id="3.40.50.920">
    <property type="match status" value="1"/>
</dbReference>
<dbReference type="GO" id="GO:0005829">
    <property type="term" value="C:cytosol"/>
    <property type="evidence" value="ECO:0007669"/>
    <property type="project" value="TreeGrafter"/>
</dbReference>
<feature type="binding site" evidence="10">
    <location>
        <position position="176"/>
    </location>
    <ligand>
        <name>Mg(2+)</name>
        <dbReference type="ChEBI" id="CHEBI:18420"/>
    </ligand>
</feature>
<reference evidence="12 13" key="1">
    <citation type="submission" date="2016-10" db="EMBL/GenBank/DDBJ databases">
        <authorList>
            <person name="de Groot N.N."/>
        </authorList>
    </citation>
    <scope>NUCLEOTIDE SEQUENCE [LARGE SCALE GENOMIC DNA]</scope>
    <source>
        <strain evidence="12 13">KHGC13</strain>
    </source>
</reference>
<comment type="cofactor">
    <cofactor evidence="10">
        <name>thiamine diphosphate</name>
        <dbReference type="ChEBI" id="CHEBI:58937"/>
    </cofactor>
    <text evidence="10">Binds 1 thiamine pyrophosphate per subunit.</text>
</comment>
<evidence type="ECO:0000313" key="13">
    <source>
        <dbReference type="Proteomes" id="UP000198817"/>
    </source>
</evidence>
<feature type="binding site" evidence="10">
    <location>
        <position position="288"/>
    </location>
    <ligand>
        <name>thiamine diphosphate</name>
        <dbReference type="ChEBI" id="CHEBI:58937"/>
    </ligand>
</feature>
<dbReference type="GO" id="GO:0030976">
    <property type="term" value="F:thiamine pyrophosphate binding"/>
    <property type="evidence" value="ECO:0007669"/>
    <property type="project" value="UniProtKB-UniRule"/>
</dbReference>
<dbReference type="Pfam" id="PF02779">
    <property type="entry name" value="Transket_pyr"/>
    <property type="match status" value="1"/>
</dbReference>
<proteinExistence type="inferred from homology"/>
<feature type="binding site" evidence="10">
    <location>
        <position position="176"/>
    </location>
    <ligand>
        <name>thiamine diphosphate</name>
        <dbReference type="ChEBI" id="CHEBI:58937"/>
    </ligand>
</feature>
<dbReference type="NCBIfam" id="NF003933">
    <property type="entry name" value="PRK05444.2-2"/>
    <property type="match status" value="1"/>
</dbReference>
<evidence type="ECO:0000256" key="1">
    <source>
        <dbReference type="ARBA" id="ARBA00004980"/>
    </source>
</evidence>
<dbReference type="GO" id="GO:0016114">
    <property type="term" value="P:terpenoid biosynthetic process"/>
    <property type="evidence" value="ECO:0007669"/>
    <property type="project" value="UniProtKB-UniRule"/>
</dbReference>
<dbReference type="EMBL" id="FPBT01000001">
    <property type="protein sequence ID" value="SFU29055.1"/>
    <property type="molecule type" value="Genomic_DNA"/>
</dbReference>
<dbReference type="InterPro" id="IPR029061">
    <property type="entry name" value="THDP-binding"/>
</dbReference>
<evidence type="ECO:0000256" key="9">
    <source>
        <dbReference type="ARBA" id="ARBA00023229"/>
    </source>
</evidence>
<dbReference type="SUPFAM" id="SSF52518">
    <property type="entry name" value="Thiamin diphosphate-binding fold (THDP-binding)"/>
    <property type="match status" value="2"/>
</dbReference>
<comment type="function">
    <text evidence="10">Catalyzes the acyloin condensation reaction between C atoms 2 and 3 of pyruvate and glyceraldehyde 3-phosphate to yield 1-deoxy-D-xylulose-5-phosphate (DXP).</text>
</comment>
<comment type="pathway">
    <text evidence="1 10">Metabolic intermediate biosynthesis; 1-deoxy-D-xylulose 5-phosphate biosynthesis; 1-deoxy-D-xylulose 5-phosphate from D-glyceraldehyde 3-phosphate and pyruvate: step 1/1.</text>
</comment>
<dbReference type="InterPro" id="IPR005477">
    <property type="entry name" value="Dxylulose-5-P_synthase"/>
</dbReference>
<dbReference type="InterPro" id="IPR033248">
    <property type="entry name" value="Transketolase_C"/>
</dbReference>
<dbReference type="InterPro" id="IPR005475">
    <property type="entry name" value="Transketolase-like_Pyr-bd"/>
</dbReference>
<keyword evidence="9 10" id="KW-0414">Isoprene biosynthesis</keyword>
<dbReference type="HAMAP" id="MF_00315">
    <property type="entry name" value="DXP_synth"/>
    <property type="match status" value="1"/>
</dbReference>
<dbReference type="Proteomes" id="UP000198817">
    <property type="component" value="Unassembled WGS sequence"/>
</dbReference>
<accession>A0A1I7EYR8</accession>
<dbReference type="STRING" id="155865.SAMN05216515_102116"/>
<dbReference type="Pfam" id="PF02780">
    <property type="entry name" value="Transketolase_C"/>
    <property type="match status" value="1"/>
</dbReference>
<dbReference type="RefSeq" id="WP_242935032.1">
    <property type="nucleotide sequence ID" value="NZ_CACVNK010000025.1"/>
</dbReference>